<feature type="transmembrane region" description="Helical" evidence="8">
    <location>
        <begin position="7"/>
        <end position="26"/>
    </location>
</feature>
<evidence type="ECO:0000256" key="4">
    <source>
        <dbReference type="ARBA" id="ARBA00022692"/>
    </source>
</evidence>
<evidence type="ECO:0000313" key="10">
    <source>
        <dbReference type="Proteomes" id="UP000316008"/>
    </source>
</evidence>
<dbReference type="InterPro" id="IPR018107">
    <property type="entry name" value="Na-dicarboxylate_symporter_CS"/>
</dbReference>
<dbReference type="GO" id="GO:0006835">
    <property type="term" value="P:dicarboxylic acid transport"/>
    <property type="evidence" value="ECO:0007669"/>
    <property type="project" value="TreeGrafter"/>
</dbReference>
<organism evidence="9 10">
    <name type="scientific">Fluviicola chungangensis</name>
    <dbReference type="NCBI Taxonomy" id="2597671"/>
    <lineage>
        <taxon>Bacteria</taxon>
        <taxon>Pseudomonadati</taxon>
        <taxon>Bacteroidota</taxon>
        <taxon>Flavobacteriia</taxon>
        <taxon>Flavobacteriales</taxon>
        <taxon>Crocinitomicaceae</taxon>
        <taxon>Fluviicola</taxon>
    </lineage>
</organism>
<evidence type="ECO:0000313" key="9">
    <source>
        <dbReference type="EMBL" id="TSJ47887.1"/>
    </source>
</evidence>
<dbReference type="InterPro" id="IPR036458">
    <property type="entry name" value="Na:dicarbo_symporter_sf"/>
</dbReference>
<dbReference type="Pfam" id="PF00375">
    <property type="entry name" value="SDF"/>
    <property type="match status" value="1"/>
</dbReference>
<dbReference type="EMBL" id="VLPL01000001">
    <property type="protein sequence ID" value="TSJ47887.1"/>
    <property type="molecule type" value="Genomic_DNA"/>
</dbReference>
<dbReference type="FunFam" id="1.10.3860.10:FF:000001">
    <property type="entry name" value="C4-dicarboxylate transport protein"/>
    <property type="match status" value="1"/>
</dbReference>
<feature type="transmembrane region" description="Helical" evidence="8">
    <location>
        <begin position="129"/>
        <end position="148"/>
    </location>
</feature>
<dbReference type="PRINTS" id="PR00173">
    <property type="entry name" value="EDTRNSPORT"/>
</dbReference>
<keyword evidence="3" id="KW-1003">Cell membrane</keyword>
<keyword evidence="6 8" id="KW-1133">Transmembrane helix</keyword>
<feature type="transmembrane region" description="Helical" evidence="8">
    <location>
        <begin position="61"/>
        <end position="83"/>
    </location>
</feature>
<evidence type="ECO:0000256" key="6">
    <source>
        <dbReference type="ARBA" id="ARBA00022989"/>
    </source>
</evidence>
<feature type="transmembrane region" description="Helical" evidence="8">
    <location>
        <begin position="271"/>
        <end position="297"/>
    </location>
</feature>
<protein>
    <submittedName>
        <fullName evidence="9">Cation:dicarboxylase symporter family transporter</fullName>
    </submittedName>
</protein>
<keyword evidence="10" id="KW-1185">Reference proteome</keyword>
<evidence type="ECO:0000256" key="1">
    <source>
        <dbReference type="ARBA" id="ARBA00004651"/>
    </source>
</evidence>
<dbReference type="AlphaFoldDB" id="A0A556N6T8"/>
<feature type="transmembrane region" description="Helical" evidence="8">
    <location>
        <begin position="98"/>
        <end position="117"/>
    </location>
</feature>
<evidence type="ECO:0000256" key="3">
    <source>
        <dbReference type="ARBA" id="ARBA00022475"/>
    </source>
</evidence>
<dbReference type="SUPFAM" id="SSF118215">
    <property type="entry name" value="Proton glutamate symport protein"/>
    <property type="match status" value="1"/>
</dbReference>
<evidence type="ECO:0000256" key="2">
    <source>
        <dbReference type="ARBA" id="ARBA00022448"/>
    </source>
</evidence>
<evidence type="ECO:0000256" key="5">
    <source>
        <dbReference type="ARBA" id="ARBA00022847"/>
    </source>
</evidence>
<dbReference type="PROSITE" id="PS00714">
    <property type="entry name" value="NA_DICARBOXYL_SYMP_2"/>
    <property type="match status" value="1"/>
</dbReference>
<gene>
    <name evidence="9" type="ORF">FO442_01795</name>
</gene>
<feature type="transmembrane region" description="Helical" evidence="8">
    <location>
        <begin position="200"/>
        <end position="217"/>
    </location>
</feature>
<feature type="transmembrane region" description="Helical" evidence="8">
    <location>
        <begin position="32"/>
        <end position="54"/>
    </location>
</feature>
<dbReference type="PANTHER" id="PTHR42865:SF7">
    <property type="entry name" value="PROTON_GLUTAMATE-ASPARTATE SYMPORTER"/>
    <property type="match status" value="1"/>
</dbReference>
<reference evidence="9 10" key="1">
    <citation type="submission" date="2019-07" db="EMBL/GenBank/DDBJ databases">
        <authorList>
            <person name="Huq M.A."/>
        </authorList>
    </citation>
    <scope>NUCLEOTIDE SEQUENCE [LARGE SCALE GENOMIC DNA]</scope>
    <source>
        <strain evidence="9 10">MAH-3</strain>
    </source>
</reference>
<accession>A0A556N6T8</accession>
<proteinExistence type="predicted"/>
<dbReference type="OrthoDB" id="9768885at2"/>
<dbReference type="Proteomes" id="UP000316008">
    <property type="component" value="Unassembled WGS sequence"/>
</dbReference>
<dbReference type="GO" id="GO:0015293">
    <property type="term" value="F:symporter activity"/>
    <property type="evidence" value="ECO:0007669"/>
    <property type="project" value="UniProtKB-KW"/>
</dbReference>
<feature type="transmembrane region" description="Helical" evidence="8">
    <location>
        <begin position="243"/>
        <end position="265"/>
    </location>
</feature>
<evidence type="ECO:0000256" key="8">
    <source>
        <dbReference type="SAM" id="Phobius"/>
    </source>
</evidence>
<keyword evidence="2" id="KW-0813">Transport</keyword>
<dbReference type="RefSeq" id="WP_144331422.1">
    <property type="nucleotide sequence ID" value="NZ_VLPL01000001.1"/>
</dbReference>
<name>A0A556N6T8_9FLAO</name>
<comment type="caution">
    <text evidence="9">The sequence shown here is derived from an EMBL/GenBank/DDBJ whole genome shotgun (WGS) entry which is preliminary data.</text>
</comment>
<comment type="subcellular location">
    <subcellularLocation>
        <location evidence="1">Cell membrane</location>
        <topology evidence="1">Multi-pass membrane protein</topology>
    </subcellularLocation>
</comment>
<dbReference type="InterPro" id="IPR001991">
    <property type="entry name" value="Na-dicarboxylate_symporter"/>
</dbReference>
<keyword evidence="5" id="KW-0769">Symport</keyword>
<dbReference type="Gene3D" id="1.10.3860.10">
    <property type="entry name" value="Sodium:dicarboxylate symporter"/>
    <property type="match status" value="1"/>
</dbReference>
<keyword evidence="7 8" id="KW-0472">Membrane</keyword>
<keyword evidence="4 8" id="KW-0812">Transmembrane</keyword>
<evidence type="ECO:0000256" key="7">
    <source>
        <dbReference type="ARBA" id="ARBA00023136"/>
    </source>
</evidence>
<dbReference type="GO" id="GO:0005886">
    <property type="term" value="C:plasma membrane"/>
    <property type="evidence" value="ECO:0007669"/>
    <property type="project" value="UniProtKB-SubCell"/>
</dbReference>
<dbReference type="PANTHER" id="PTHR42865">
    <property type="entry name" value="PROTON/GLUTAMATE-ASPARTATE SYMPORTER"/>
    <property type="match status" value="1"/>
</dbReference>
<sequence length="466" mass="50987">MNAIKSPFSLFWYVTIFMLCGALYYLQSLFPASNALVFQILRFALMGYLMVISFKRKKLSLWIFVAMLLGVEVGLDLPFIAAYTQKFSDIFLRMVKTLVGPLLFATLVVGIAGHGNIRQVGRIGLKSILYFEIVTTFALFIGLLAINISQAGKGVDSGLITDSYKEKAAKYIVGAQEQHKDHIVEIFPESVVKSMAENNVLQIVVFSVIFAIALSLLKNTKQKETMLTWTESLSEIMFKFTDIVMYLAPFAVFGAIVSTVANSGVEILLNLFKLVATLYVTLVVFVVVVFLPIAWLAKIPIKRFFNYVYEPMSIAFATASSESALPKALENMEAFGVPKKIVGFVLPTGYSFNLDGTTLYLSMATVFIAQMAGVELTIGEQIAICVTLMLTSKGVAGVRGASFVILASTVGEFDKLAPHVEKTAIIFGVDALMDMARTSINVLGNCLASAVIARSEGELVLTKNDE</sequence>